<gene>
    <name evidence="1" type="ORF">BDV34DRAFT_198248</name>
</gene>
<keyword evidence="2" id="KW-1185">Reference proteome</keyword>
<dbReference type="EMBL" id="ML734985">
    <property type="protein sequence ID" value="KAB8203943.1"/>
    <property type="molecule type" value="Genomic_DNA"/>
</dbReference>
<dbReference type="Proteomes" id="UP000326532">
    <property type="component" value="Unassembled WGS sequence"/>
</dbReference>
<dbReference type="VEuPathDB" id="FungiDB:BDV34DRAFT_198248"/>
<proteinExistence type="predicted"/>
<organism evidence="1 2">
    <name type="scientific">Aspergillus parasiticus</name>
    <dbReference type="NCBI Taxonomy" id="5067"/>
    <lineage>
        <taxon>Eukaryota</taxon>
        <taxon>Fungi</taxon>
        <taxon>Dikarya</taxon>
        <taxon>Ascomycota</taxon>
        <taxon>Pezizomycotina</taxon>
        <taxon>Eurotiomycetes</taxon>
        <taxon>Eurotiomycetidae</taxon>
        <taxon>Eurotiales</taxon>
        <taxon>Aspergillaceae</taxon>
        <taxon>Aspergillus</taxon>
        <taxon>Aspergillus subgen. Circumdati</taxon>
    </lineage>
</organism>
<reference evidence="1 2" key="1">
    <citation type="submission" date="2019-04" db="EMBL/GenBank/DDBJ databases">
        <title>Fungal friends and foes A comparative genomics study of 23 Aspergillus species from section Flavi.</title>
        <authorList>
            <consortium name="DOE Joint Genome Institute"/>
            <person name="Kjaerbolling I."/>
            <person name="Vesth T.C."/>
            <person name="Frisvad J.C."/>
            <person name="Nybo J.L."/>
            <person name="Theobald S."/>
            <person name="Kildgaard S."/>
            <person name="Petersen T.I."/>
            <person name="Kuo A."/>
            <person name="Sato A."/>
            <person name="Lyhne E.K."/>
            <person name="Kogle M.E."/>
            <person name="Wiebenga A."/>
            <person name="Kun R.S."/>
            <person name="Lubbers R.J."/>
            <person name="Makela M.R."/>
            <person name="Barry K."/>
            <person name="Chovatia M."/>
            <person name="Clum A."/>
            <person name="Daum C."/>
            <person name="Haridas S."/>
            <person name="He G."/>
            <person name="LaButti K."/>
            <person name="Lipzen A."/>
            <person name="Mondo S."/>
            <person name="Pangilinan J."/>
            <person name="Riley R."/>
            <person name="Salamov A."/>
            <person name="Simmons B.A."/>
            <person name="Magnuson J.K."/>
            <person name="Henrissat B."/>
            <person name="Mortensen U.H."/>
            <person name="Larsen T.O."/>
            <person name="De vries R.P."/>
            <person name="Grigoriev I.V."/>
            <person name="Machida M."/>
            <person name="Baker S.E."/>
            <person name="Andersen M.R."/>
        </authorList>
    </citation>
    <scope>NUCLEOTIDE SEQUENCE [LARGE SCALE GENOMIC DNA]</scope>
    <source>
        <strain evidence="1 2">CBS 117618</strain>
    </source>
</reference>
<sequence length="86" mass="9539">MAETRLDRGENYGSAGKLRILLHSNLHGTYKCRSQMLSTCSIQSFAEASRGPVFYSLTPVFGAYFPSFTFAVCGVPSQGYYLISHF</sequence>
<name>A0A5N6DHJ4_ASPPA</name>
<evidence type="ECO:0000313" key="2">
    <source>
        <dbReference type="Proteomes" id="UP000326532"/>
    </source>
</evidence>
<accession>A0A5N6DHJ4</accession>
<protein>
    <submittedName>
        <fullName evidence="1">Uncharacterized protein</fullName>
    </submittedName>
</protein>
<dbReference type="AlphaFoldDB" id="A0A5N6DHJ4"/>
<evidence type="ECO:0000313" key="1">
    <source>
        <dbReference type="EMBL" id="KAB8203943.1"/>
    </source>
</evidence>